<evidence type="ECO:0000313" key="2">
    <source>
        <dbReference type="EMBL" id="KAG5568357.1"/>
    </source>
</evidence>
<keyword evidence="3" id="KW-1185">Reference proteome</keyword>
<organism evidence="2 3">
    <name type="scientific">Solanum commersonii</name>
    <name type="common">Commerson's wild potato</name>
    <name type="synonym">Commerson's nightshade</name>
    <dbReference type="NCBI Taxonomy" id="4109"/>
    <lineage>
        <taxon>Eukaryota</taxon>
        <taxon>Viridiplantae</taxon>
        <taxon>Streptophyta</taxon>
        <taxon>Embryophyta</taxon>
        <taxon>Tracheophyta</taxon>
        <taxon>Spermatophyta</taxon>
        <taxon>Magnoliopsida</taxon>
        <taxon>eudicotyledons</taxon>
        <taxon>Gunneridae</taxon>
        <taxon>Pentapetalae</taxon>
        <taxon>asterids</taxon>
        <taxon>lamiids</taxon>
        <taxon>Solanales</taxon>
        <taxon>Solanaceae</taxon>
        <taxon>Solanoideae</taxon>
        <taxon>Solaneae</taxon>
        <taxon>Solanum</taxon>
    </lineage>
</organism>
<dbReference type="Proteomes" id="UP000824120">
    <property type="component" value="Unassembled WGS sequence"/>
</dbReference>
<comment type="caution">
    <text evidence="2">The sequence shown here is derived from an EMBL/GenBank/DDBJ whole genome shotgun (WGS) entry which is preliminary data.</text>
</comment>
<accession>A0A9J5VYV9</accession>
<gene>
    <name evidence="2" type="ORF">H5410_064630</name>
</gene>
<feature type="region of interest" description="Disordered" evidence="1">
    <location>
        <begin position="1"/>
        <end position="68"/>
    </location>
</feature>
<proteinExistence type="predicted"/>
<evidence type="ECO:0000313" key="3">
    <source>
        <dbReference type="Proteomes" id="UP000824120"/>
    </source>
</evidence>
<sequence length="109" mass="12058">TARVNEKSRNGNHSPPLDINLSDISFNLDEGNNNNKQSTPPAESVMSLNKEANRNGQDTDKNGSFTAPLVGYSSQLDMIHPAGATTMQRKTNLMQQRELNEQQDNEQNS</sequence>
<feature type="compositionally biased region" description="Polar residues" evidence="1">
    <location>
        <begin position="22"/>
        <end position="41"/>
    </location>
</feature>
<dbReference type="AlphaFoldDB" id="A0A9J5VYV9"/>
<feature type="non-terminal residue" evidence="2">
    <location>
        <position position="1"/>
    </location>
</feature>
<reference evidence="2" key="1">
    <citation type="submission" date="2020-09" db="EMBL/GenBank/DDBJ databases">
        <title>De no assembly of potato wild relative species, Solanum commersonii.</title>
        <authorList>
            <person name="Cho K."/>
        </authorList>
    </citation>
    <scope>NUCLEOTIDE SEQUENCE</scope>
    <source>
        <strain evidence="2">LZ3.2</strain>
        <tissue evidence="2">Leaf</tissue>
    </source>
</reference>
<protein>
    <submittedName>
        <fullName evidence="2">Uncharacterized protein</fullName>
    </submittedName>
</protein>
<dbReference type="EMBL" id="JACXVP010000150">
    <property type="protein sequence ID" value="KAG5568357.1"/>
    <property type="molecule type" value="Genomic_DNA"/>
</dbReference>
<name>A0A9J5VYV9_SOLCO</name>
<evidence type="ECO:0000256" key="1">
    <source>
        <dbReference type="SAM" id="MobiDB-lite"/>
    </source>
</evidence>
<feature type="compositionally biased region" description="Basic and acidic residues" evidence="1">
    <location>
        <begin position="51"/>
        <end position="61"/>
    </location>
</feature>